<dbReference type="Proteomes" id="UP001328107">
    <property type="component" value="Unassembled WGS sequence"/>
</dbReference>
<keyword evidence="3 6" id="KW-0812">Transmembrane</keyword>
<feature type="transmembrane region" description="Helical" evidence="6">
    <location>
        <begin position="51"/>
        <end position="70"/>
    </location>
</feature>
<evidence type="ECO:0000256" key="4">
    <source>
        <dbReference type="ARBA" id="ARBA00022989"/>
    </source>
</evidence>
<sequence length="148" mass="16604">TLLFFAVILRSPIFLGSYKVLLMSSALTDLLSATTMLLGMPRLLPARHAMAYIYAGPCVFTSSFFCHIVYTIMCATLDHSLYIVACSFAYRLYILDRPTPRYRTVLILCLIVAIPSLILQTTFTVILDDPDDVRAEIVAVKPEYVLDN</sequence>
<dbReference type="AlphaFoldDB" id="A0AAN5IFY2"/>
<feature type="non-terminal residue" evidence="7">
    <location>
        <position position="148"/>
    </location>
</feature>
<evidence type="ECO:0000313" key="7">
    <source>
        <dbReference type="EMBL" id="GMR62835.1"/>
    </source>
</evidence>
<feature type="non-terminal residue" evidence="7">
    <location>
        <position position="1"/>
    </location>
</feature>
<feature type="transmembrane region" description="Helical" evidence="6">
    <location>
        <begin position="105"/>
        <end position="127"/>
    </location>
</feature>
<dbReference type="PANTHER" id="PTHR22945">
    <property type="entry name" value="SERPENTINE RECEPTOR, CLASS D DELTA"/>
    <property type="match status" value="1"/>
</dbReference>
<gene>
    <name evidence="7" type="ORF">PMAYCL1PPCAC_33030</name>
</gene>
<evidence type="ECO:0000256" key="1">
    <source>
        <dbReference type="ARBA" id="ARBA00004141"/>
    </source>
</evidence>
<reference evidence="8" key="1">
    <citation type="submission" date="2022-10" db="EMBL/GenBank/DDBJ databases">
        <title>Genome assembly of Pristionchus species.</title>
        <authorList>
            <person name="Yoshida K."/>
            <person name="Sommer R.J."/>
        </authorList>
    </citation>
    <scope>NUCLEOTIDE SEQUENCE [LARGE SCALE GENOMIC DNA]</scope>
    <source>
        <strain evidence="8">RS5460</strain>
    </source>
</reference>
<keyword evidence="8" id="KW-1185">Reference proteome</keyword>
<comment type="caution">
    <text evidence="7">The sequence shown here is derived from an EMBL/GenBank/DDBJ whole genome shotgun (WGS) entry which is preliminary data.</text>
</comment>
<dbReference type="EMBL" id="BTRK01000006">
    <property type="protein sequence ID" value="GMR62835.1"/>
    <property type="molecule type" value="Genomic_DNA"/>
</dbReference>
<dbReference type="InterPro" id="IPR019421">
    <property type="entry name" value="7TM_GPCR_serpentine_rcpt_Srd"/>
</dbReference>
<feature type="transmembrane region" description="Helical" evidence="6">
    <location>
        <begin position="20"/>
        <end position="39"/>
    </location>
</feature>
<name>A0AAN5IFY2_9BILA</name>
<evidence type="ECO:0000256" key="2">
    <source>
        <dbReference type="ARBA" id="ARBA00009166"/>
    </source>
</evidence>
<dbReference type="InterPro" id="IPR050920">
    <property type="entry name" value="Nematode_rcpt-like_delta"/>
</dbReference>
<evidence type="ECO:0008006" key="9">
    <source>
        <dbReference type="Google" id="ProtNLM"/>
    </source>
</evidence>
<keyword evidence="4 6" id="KW-1133">Transmembrane helix</keyword>
<dbReference type="PANTHER" id="PTHR22945:SF40">
    <property type="entry name" value="SERPENTINE RECEPTOR, CLASS D (DELTA)-RELATED"/>
    <property type="match status" value="1"/>
</dbReference>
<dbReference type="GO" id="GO:0016020">
    <property type="term" value="C:membrane"/>
    <property type="evidence" value="ECO:0007669"/>
    <property type="project" value="UniProtKB-SubCell"/>
</dbReference>
<keyword evidence="5 6" id="KW-0472">Membrane</keyword>
<organism evidence="7 8">
    <name type="scientific">Pristionchus mayeri</name>
    <dbReference type="NCBI Taxonomy" id="1317129"/>
    <lineage>
        <taxon>Eukaryota</taxon>
        <taxon>Metazoa</taxon>
        <taxon>Ecdysozoa</taxon>
        <taxon>Nematoda</taxon>
        <taxon>Chromadorea</taxon>
        <taxon>Rhabditida</taxon>
        <taxon>Rhabditina</taxon>
        <taxon>Diplogasteromorpha</taxon>
        <taxon>Diplogasteroidea</taxon>
        <taxon>Neodiplogasteridae</taxon>
        <taxon>Pristionchus</taxon>
    </lineage>
</organism>
<evidence type="ECO:0000256" key="5">
    <source>
        <dbReference type="ARBA" id="ARBA00023136"/>
    </source>
</evidence>
<dbReference type="SUPFAM" id="SSF81321">
    <property type="entry name" value="Family A G protein-coupled receptor-like"/>
    <property type="match status" value="1"/>
</dbReference>
<evidence type="ECO:0000313" key="8">
    <source>
        <dbReference type="Proteomes" id="UP001328107"/>
    </source>
</evidence>
<comment type="subcellular location">
    <subcellularLocation>
        <location evidence="1">Membrane</location>
        <topology evidence="1">Multi-pass membrane protein</topology>
    </subcellularLocation>
</comment>
<evidence type="ECO:0000256" key="6">
    <source>
        <dbReference type="SAM" id="Phobius"/>
    </source>
</evidence>
<evidence type="ECO:0000256" key="3">
    <source>
        <dbReference type="ARBA" id="ARBA00022692"/>
    </source>
</evidence>
<accession>A0AAN5IFY2</accession>
<protein>
    <recommendedName>
        <fullName evidence="9">G protein-coupled receptor</fullName>
    </recommendedName>
</protein>
<dbReference type="Pfam" id="PF10317">
    <property type="entry name" value="7TM_GPCR_Srd"/>
    <property type="match status" value="1"/>
</dbReference>
<proteinExistence type="inferred from homology"/>
<comment type="similarity">
    <text evidence="2">Belongs to the nematode receptor-like protein srd family.</text>
</comment>